<dbReference type="AlphaFoldDB" id="A0A918SE12"/>
<dbReference type="EMBL" id="BMXB01000003">
    <property type="protein sequence ID" value="GHA34072.1"/>
    <property type="molecule type" value="Genomic_DNA"/>
</dbReference>
<reference evidence="2" key="1">
    <citation type="journal article" date="2014" name="Int. J. Syst. Evol. Microbiol.">
        <title>Complete genome sequence of Corynebacterium casei LMG S-19264T (=DSM 44701T), isolated from a smear-ripened cheese.</title>
        <authorList>
            <consortium name="US DOE Joint Genome Institute (JGI-PGF)"/>
            <person name="Walter F."/>
            <person name="Albersmeier A."/>
            <person name="Kalinowski J."/>
            <person name="Ruckert C."/>
        </authorList>
    </citation>
    <scope>NUCLEOTIDE SEQUENCE</scope>
    <source>
        <strain evidence="2">KCTC 12719</strain>
    </source>
</reference>
<proteinExistence type="predicted"/>
<evidence type="ECO:0000313" key="3">
    <source>
        <dbReference type="Proteomes" id="UP000610456"/>
    </source>
</evidence>
<feature type="domain" description="DUF6922" evidence="1">
    <location>
        <begin position="11"/>
        <end position="64"/>
    </location>
</feature>
<comment type="caution">
    <text evidence="2">The sequence shown here is derived from an EMBL/GenBank/DDBJ whole genome shotgun (WGS) entry which is preliminary data.</text>
</comment>
<evidence type="ECO:0000259" key="1">
    <source>
        <dbReference type="Pfam" id="PF21956"/>
    </source>
</evidence>
<protein>
    <recommendedName>
        <fullName evidence="1">DUF6922 domain-containing protein</fullName>
    </recommendedName>
</protein>
<dbReference type="Proteomes" id="UP000610456">
    <property type="component" value="Unassembled WGS sequence"/>
</dbReference>
<dbReference type="InterPro" id="IPR053830">
    <property type="entry name" value="DUF6922"/>
</dbReference>
<dbReference type="Pfam" id="PF21956">
    <property type="entry name" value="DUF6922"/>
    <property type="match status" value="1"/>
</dbReference>
<dbReference type="RefSeq" id="WP_189604054.1">
    <property type="nucleotide sequence ID" value="NZ_BMXB01000003.1"/>
</dbReference>
<gene>
    <name evidence="2" type="ORF">GCM10007103_14560</name>
</gene>
<organism evidence="2 3">
    <name type="scientific">Salinimicrobium marinum</name>
    <dbReference type="NCBI Taxonomy" id="680283"/>
    <lineage>
        <taxon>Bacteria</taxon>
        <taxon>Pseudomonadati</taxon>
        <taxon>Bacteroidota</taxon>
        <taxon>Flavobacteriia</taxon>
        <taxon>Flavobacteriales</taxon>
        <taxon>Flavobacteriaceae</taxon>
        <taxon>Salinimicrobium</taxon>
    </lineage>
</organism>
<name>A0A918SE12_9FLAO</name>
<sequence length="95" mass="11607">MRRHRNIADIFPKHVFWDMDYSRLDLQQDKDIIIPRALYATTELTFQEDIRQLEDLYSKSQILKHLKNTKERISNKVCLMVADRFHTKEFARFKH</sequence>
<reference evidence="2" key="2">
    <citation type="submission" date="2020-09" db="EMBL/GenBank/DDBJ databases">
        <authorList>
            <person name="Sun Q."/>
            <person name="Kim S."/>
        </authorList>
    </citation>
    <scope>NUCLEOTIDE SEQUENCE</scope>
    <source>
        <strain evidence="2">KCTC 12719</strain>
    </source>
</reference>
<evidence type="ECO:0000313" key="2">
    <source>
        <dbReference type="EMBL" id="GHA34072.1"/>
    </source>
</evidence>
<keyword evidence="3" id="KW-1185">Reference proteome</keyword>
<accession>A0A918SE12</accession>